<protein>
    <submittedName>
        <fullName evidence="2">CLUMA_CG012289, isoform A</fullName>
    </submittedName>
</protein>
<feature type="compositionally biased region" description="Polar residues" evidence="1">
    <location>
        <begin position="73"/>
        <end position="83"/>
    </location>
</feature>
<dbReference type="Proteomes" id="UP000183832">
    <property type="component" value="Unassembled WGS sequence"/>
</dbReference>
<dbReference type="AlphaFoldDB" id="A0A1J1IGB2"/>
<proteinExistence type="predicted"/>
<evidence type="ECO:0000313" key="3">
    <source>
        <dbReference type="Proteomes" id="UP000183832"/>
    </source>
</evidence>
<reference evidence="2 3" key="1">
    <citation type="submission" date="2015-04" db="EMBL/GenBank/DDBJ databases">
        <authorList>
            <person name="Syromyatnikov M.Y."/>
            <person name="Popov V.N."/>
        </authorList>
    </citation>
    <scope>NUCLEOTIDE SEQUENCE [LARGE SCALE GENOMIC DNA]</scope>
</reference>
<evidence type="ECO:0000256" key="1">
    <source>
        <dbReference type="SAM" id="MobiDB-lite"/>
    </source>
</evidence>
<accession>A0A1J1IGB2</accession>
<gene>
    <name evidence="2" type="ORF">CLUMA_CG012289</name>
</gene>
<feature type="region of interest" description="Disordered" evidence="1">
    <location>
        <begin position="59"/>
        <end position="83"/>
    </location>
</feature>
<organism evidence="2 3">
    <name type="scientific">Clunio marinus</name>
    <dbReference type="NCBI Taxonomy" id="568069"/>
    <lineage>
        <taxon>Eukaryota</taxon>
        <taxon>Metazoa</taxon>
        <taxon>Ecdysozoa</taxon>
        <taxon>Arthropoda</taxon>
        <taxon>Hexapoda</taxon>
        <taxon>Insecta</taxon>
        <taxon>Pterygota</taxon>
        <taxon>Neoptera</taxon>
        <taxon>Endopterygota</taxon>
        <taxon>Diptera</taxon>
        <taxon>Nematocera</taxon>
        <taxon>Chironomoidea</taxon>
        <taxon>Chironomidae</taxon>
        <taxon>Clunio</taxon>
    </lineage>
</organism>
<evidence type="ECO:0000313" key="2">
    <source>
        <dbReference type="EMBL" id="CRK98810.1"/>
    </source>
</evidence>
<dbReference type="EMBL" id="CVRI01000048">
    <property type="protein sequence ID" value="CRK98810.1"/>
    <property type="molecule type" value="Genomic_DNA"/>
</dbReference>
<sequence>MFILMFVDLAACLDICTLIFFSLLHAKLSDQTSLITEKRQSWWHDMDERKVSPVNETSREYIDSDPADGGKQTAATFTNKVIA</sequence>
<keyword evidence="3" id="KW-1185">Reference proteome</keyword>
<name>A0A1J1IGB2_9DIPT</name>